<accession>A0A7I7XCS8</accession>
<gene>
    <name evidence="2" type="ORF">MMAD_09820</name>
</gene>
<evidence type="ECO:0000313" key="2">
    <source>
        <dbReference type="EMBL" id="BBZ26687.1"/>
    </source>
</evidence>
<feature type="region of interest" description="Disordered" evidence="1">
    <location>
        <begin position="1"/>
        <end position="25"/>
    </location>
</feature>
<protein>
    <submittedName>
        <fullName evidence="2">Uncharacterized protein</fullName>
    </submittedName>
</protein>
<evidence type="ECO:0000256" key="1">
    <source>
        <dbReference type="SAM" id="MobiDB-lite"/>
    </source>
</evidence>
<dbReference type="AlphaFoldDB" id="A0A7I7XCS8"/>
<name>A0A7I7XCS8_9MYCO</name>
<sequence>MNDARRLRAAKQKRRDIRRARKRRPTENDDNVLVTTIRSALAKHPVALLDMASLLIGVLDLKDDAERADGLCKFVNTLAQLHCREATALLAVFAELILDDAALRERCRGEVSTRRDWLPRWIVDLPRVEVHRVARLPDEFGDAHELLLGLRVPGARELTLYAYLYHLGLSTLTDFILLPEPIGRVINETGREWEDMEPADVRSWLEHGLRLGPMFVLIECRPALPLLKWVIAKLPAGGRPFMPPAGDEDEVSEMLDGFFASPSGAPFRDPDYRDLLSGLCDTGCGDPSRWSIWRISSILRHPDASQYVPLEITLDAPALLRAYVPFAHAHSRIRRELTEGAIAKIDELSLGYKRQLIEQATEFGDDDVHPPTWLFPNATATSPPPAPGG</sequence>
<dbReference type="KEGG" id="mmag:MMAD_09820"/>
<dbReference type="Proteomes" id="UP000466517">
    <property type="component" value="Chromosome"/>
</dbReference>
<dbReference type="EMBL" id="AP022610">
    <property type="protein sequence ID" value="BBZ26687.1"/>
    <property type="molecule type" value="Genomic_DNA"/>
</dbReference>
<keyword evidence="3" id="KW-1185">Reference proteome</keyword>
<organism evidence="2 3">
    <name type="scientific">Mycolicibacterium madagascariense</name>
    <dbReference type="NCBI Taxonomy" id="212765"/>
    <lineage>
        <taxon>Bacteria</taxon>
        <taxon>Bacillati</taxon>
        <taxon>Actinomycetota</taxon>
        <taxon>Actinomycetes</taxon>
        <taxon>Mycobacteriales</taxon>
        <taxon>Mycobacteriaceae</taxon>
        <taxon>Mycolicibacterium</taxon>
    </lineage>
</organism>
<feature type="region of interest" description="Disordered" evidence="1">
    <location>
        <begin position="367"/>
        <end position="389"/>
    </location>
</feature>
<feature type="compositionally biased region" description="Basic residues" evidence="1">
    <location>
        <begin position="7"/>
        <end position="24"/>
    </location>
</feature>
<evidence type="ECO:0000313" key="3">
    <source>
        <dbReference type="Proteomes" id="UP000466517"/>
    </source>
</evidence>
<proteinExistence type="predicted"/>
<reference evidence="2 3" key="1">
    <citation type="journal article" date="2019" name="Emerg. Microbes Infect.">
        <title>Comprehensive subspecies identification of 175 nontuberculous mycobacteria species based on 7547 genomic profiles.</title>
        <authorList>
            <person name="Matsumoto Y."/>
            <person name="Kinjo T."/>
            <person name="Motooka D."/>
            <person name="Nabeya D."/>
            <person name="Jung N."/>
            <person name="Uechi K."/>
            <person name="Horii T."/>
            <person name="Iida T."/>
            <person name="Fujita J."/>
            <person name="Nakamura S."/>
        </authorList>
    </citation>
    <scope>NUCLEOTIDE SEQUENCE [LARGE SCALE GENOMIC DNA]</scope>
    <source>
        <strain evidence="2 3">JCM 13574</strain>
    </source>
</reference>